<dbReference type="AlphaFoldDB" id="E0U823"/>
<dbReference type="Proteomes" id="UP000008206">
    <property type="component" value="Chromosome"/>
</dbReference>
<proteinExistence type="predicted"/>
<name>E0U823_GLOV7</name>
<sequence length="148" mass="16843">MAETLGSLCDKLTIVKLKQWHSEDVERLNSLATQEKQLQDEINEFIAAAITGLIPSERLTFASNKVFKKEGNIVAEVDGSIGEVFSQLAAVNCKLWHEQEKVYEFEKVLPSEKDAVVKQLALLNLERNKCIDRIDQQFRDVICNSYSR</sequence>
<gene>
    <name evidence="1" type="ordered locus">Cyan7822_5349</name>
</gene>
<keyword evidence="2" id="KW-1185">Reference proteome</keyword>
<dbReference type="eggNOG" id="ENOG5033DNK">
    <property type="taxonomic scope" value="Bacteria"/>
</dbReference>
<reference evidence="2" key="1">
    <citation type="journal article" date="2011" name="MBio">
        <title>Novel metabolic attributes of the genus Cyanothece, comprising a group of unicellular nitrogen-fixing Cyanobacteria.</title>
        <authorList>
            <person name="Bandyopadhyay A."/>
            <person name="Elvitigala T."/>
            <person name="Welsh E."/>
            <person name="Stockel J."/>
            <person name="Liberton M."/>
            <person name="Min H."/>
            <person name="Sherman L.A."/>
            <person name="Pakrasi H.B."/>
        </authorList>
    </citation>
    <scope>NUCLEOTIDE SEQUENCE [LARGE SCALE GENOMIC DNA]</scope>
    <source>
        <strain evidence="2">PCC 7822</strain>
    </source>
</reference>
<dbReference type="RefSeq" id="WP_013325266.1">
    <property type="nucleotide sequence ID" value="NC_014501.1"/>
</dbReference>
<protein>
    <submittedName>
        <fullName evidence="1">Uncharacterized protein</fullName>
    </submittedName>
</protein>
<dbReference type="HOGENOM" id="CLU_1773172_0_0_3"/>
<evidence type="ECO:0000313" key="1">
    <source>
        <dbReference type="EMBL" id="ADN17228.1"/>
    </source>
</evidence>
<dbReference type="STRING" id="497965.Cyan7822_5349"/>
<evidence type="ECO:0000313" key="2">
    <source>
        <dbReference type="Proteomes" id="UP000008206"/>
    </source>
</evidence>
<dbReference type="EMBL" id="CP002198">
    <property type="protein sequence ID" value="ADN17228.1"/>
    <property type="molecule type" value="Genomic_DNA"/>
</dbReference>
<accession>E0U823</accession>
<dbReference type="KEGG" id="cyj:Cyan7822_5349"/>
<dbReference type="OrthoDB" id="582281at2"/>
<organism evidence="1 2">
    <name type="scientific">Gloeothece verrucosa (strain PCC 7822)</name>
    <name type="common">Cyanothece sp. (strain PCC 7822)</name>
    <dbReference type="NCBI Taxonomy" id="497965"/>
    <lineage>
        <taxon>Bacteria</taxon>
        <taxon>Bacillati</taxon>
        <taxon>Cyanobacteriota</taxon>
        <taxon>Cyanophyceae</taxon>
        <taxon>Oscillatoriophycideae</taxon>
        <taxon>Chroococcales</taxon>
        <taxon>Aphanothecaceae</taxon>
        <taxon>Gloeothece</taxon>
        <taxon>Gloeothece verrucosa</taxon>
    </lineage>
</organism>